<keyword evidence="2" id="KW-1185">Reference proteome</keyword>
<dbReference type="Proteomes" id="UP001143509">
    <property type="component" value="Unassembled WGS sequence"/>
</dbReference>
<evidence type="ECO:0000313" key="1">
    <source>
        <dbReference type="EMBL" id="GLK50485.1"/>
    </source>
</evidence>
<name>A0ABQ5TCB7_9CAUL</name>
<proteinExistence type="predicted"/>
<comment type="caution">
    <text evidence="1">The sequence shown here is derived from an EMBL/GenBank/DDBJ whole genome shotgun (WGS) entry which is preliminary data.</text>
</comment>
<sequence>MDDILVRGVIDGFEQAFELFGIAVDQDQITDHAFSLPSDERESAVATCVTDSSMSHVMGKAGFAWWSNRIRSTA</sequence>
<evidence type="ECO:0000313" key="2">
    <source>
        <dbReference type="Proteomes" id="UP001143509"/>
    </source>
</evidence>
<accession>A0ABQ5TCB7</accession>
<reference evidence="1" key="2">
    <citation type="submission" date="2023-01" db="EMBL/GenBank/DDBJ databases">
        <authorList>
            <person name="Sun Q."/>
            <person name="Evtushenko L."/>
        </authorList>
    </citation>
    <scope>NUCLEOTIDE SEQUENCE</scope>
    <source>
        <strain evidence="1">VKM B-1499</strain>
    </source>
</reference>
<reference evidence="1" key="1">
    <citation type="journal article" date="2014" name="Int. J. Syst. Evol. Microbiol.">
        <title>Complete genome of a new Firmicutes species belonging to the dominant human colonic microbiota ('Ruminococcus bicirculans') reveals two chromosomes and a selective capacity to utilize plant glucans.</title>
        <authorList>
            <consortium name="NISC Comparative Sequencing Program"/>
            <person name="Wegmann U."/>
            <person name="Louis P."/>
            <person name="Goesmann A."/>
            <person name="Henrissat B."/>
            <person name="Duncan S.H."/>
            <person name="Flint H.J."/>
        </authorList>
    </citation>
    <scope>NUCLEOTIDE SEQUENCE</scope>
    <source>
        <strain evidence="1">VKM B-1499</strain>
    </source>
</reference>
<dbReference type="EMBL" id="BSFD01000011">
    <property type="protein sequence ID" value="GLK50485.1"/>
    <property type="molecule type" value="Genomic_DNA"/>
</dbReference>
<protein>
    <submittedName>
        <fullName evidence="1">Uncharacterized protein</fullName>
    </submittedName>
</protein>
<organism evidence="1 2">
    <name type="scientific">Brevundimonas intermedia</name>
    <dbReference type="NCBI Taxonomy" id="74315"/>
    <lineage>
        <taxon>Bacteria</taxon>
        <taxon>Pseudomonadati</taxon>
        <taxon>Pseudomonadota</taxon>
        <taxon>Alphaproteobacteria</taxon>
        <taxon>Caulobacterales</taxon>
        <taxon>Caulobacteraceae</taxon>
        <taxon>Brevundimonas</taxon>
    </lineage>
</organism>
<gene>
    <name evidence="1" type="ORF">GCM10017620_34590</name>
</gene>